<keyword evidence="2" id="KW-1133">Transmembrane helix</keyword>
<dbReference type="STRING" id="1884261.A0A5C3QA38"/>
<evidence type="ECO:0000313" key="5">
    <source>
        <dbReference type="EMBL" id="TFK98426.1"/>
    </source>
</evidence>
<keyword evidence="3" id="KW-0732">Signal</keyword>
<dbReference type="Proteomes" id="UP000305067">
    <property type="component" value="Unassembled WGS sequence"/>
</dbReference>
<feature type="chain" id="PRO_5022871708" description="DUF6534 domain-containing protein" evidence="3">
    <location>
        <begin position="19"/>
        <end position="378"/>
    </location>
</feature>
<name>A0A5C3QA38_9AGAR</name>
<feature type="domain" description="DUF6534" evidence="4">
    <location>
        <begin position="185"/>
        <end position="274"/>
    </location>
</feature>
<evidence type="ECO:0000256" key="1">
    <source>
        <dbReference type="SAM" id="MobiDB-lite"/>
    </source>
</evidence>
<feature type="transmembrane region" description="Helical" evidence="2">
    <location>
        <begin position="106"/>
        <end position="124"/>
    </location>
</feature>
<organism evidence="5 6">
    <name type="scientific">Pterulicium gracile</name>
    <dbReference type="NCBI Taxonomy" id="1884261"/>
    <lineage>
        <taxon>Eukaryota</taxon>
        <taxon>Fungi</taxon>
        <taxon>Dikarya</taxon>
        <taxon>Basidiomycota</taxon>
        <taxon>Agaricomycotina</taxon>
        <taxon>Agaricomycetes</taxon>
        <taxon>Agaricomycetidae</taxon>
        <taxon>Agaricales</taxon>
        <taxon>Pleurotineae</taxon>
        <taxon>Pterulaceae</taxon>
        <taxon>Pterulicium</taxon>
    </lineage>
</organism>
<proteinExistence type="predicted"/>
<feature type="transmembrane region" description="Helical" evidence="2">
    <location>
        <begin position="136"/>
        <end position="161"/>
    </location>
</feature>
<feature type="region of interest" description="Disordered" evidence="1">
    <location>
        <begin position="343"/>
        <end position="378"/>
    </location>
</feature>
<feature type="transmembrane region" description="Helical" evidence="2">
    <location>
        <begin position="28"/>
        <end position="51"/>
    </location>
</feature>
<feature type="transmembrane region" description="Helical" evidence="2">
    <location>
        <begin position="220"/>
        <end position="242"/>
    </location>
</feature>
<evidence type="ECO:0000256" key="2">
    <source>
        <dbReference type="SAM" id="Phobius"/>
    </source>
</evidence>
<evidence type="ECO:0000313" key="6">
    <source>
        <dbReference type="Proteomes" id="UP000305067"/>
    </source>
</evidence>
<dbReference type="AlphaFoldDB" id="A0A5C3QA38"/>
<keyword evidence="2" id="KW-0472">Membrane</keyword>
<reference evidence="5 6" key="1">
    <citation type="journal article" date="2019" name="Nat. Ecol. Evol.">
        <title>Megaphylogeny resolves global patterns of mushroom evolution.</title>
        <authorList>
            <person name="Varga T."/>
            <person name="Krizsan K."/>
            <person name="Foldi C."/>
            <person name="Dima B."/>
            <person name="Sanchez-Garcia M."/>
            <person name="Sanchez-Ramirez S."/>
            <person name="Szollosi G.J."/>
            <person name="Szarkandi J.G."/>
            <person name="Papp V."/>
            <person name="Albert L."/>
            <person name="Andreopoulos W."/>
            <person name="Angelini C."/>
            <person name="Antonin V."/>
            <person name="Barry K.W."/>
            <person name="Bougher N.L."/>
            <person name="Buchanan P."/>
            <person name="Buyck B."/>
            <person name="Bense V."/>
            <person name="Catcheside P."/>
            <person name="Chovatia M."/>
            <person name="Cooper J."/>
            <person name="Damon W."/>
            <person name="Desjardin D."/>
            <person name="Finy P."/>
            <person name="Geml J."/>
            <person name="Haridas S."/>
            <person name="Hughes K."/>
            <person name="Justo A."/>
            <person name="Karasinski D."/>
            <person name="Kautmanova I."/>
            <person name="Kiss B."/>
            <person name="Kocsube S."/>
            <person name="Kotiranta H."/>
            <person name="LaButti K.M."/>
            <person name="Lechner B.E."/>
            <person name="Liimatainen K."/>
            <person name="Lipzen A."/>
            <person name="Lukacs Z."/>
            <person name="Mihaltcheva S."/>
            <person name="Morgado L.N."/>
            <person name="Niskanen T."/>
            <person name="Noordeloos M.E."/>
            <person name="Ohm R.A."/>
            <person name="Ortiz-Santana B."/>
            <person name="Ovrebo C."/>
            <person name="Racz N."/>
            <person name="Riley R."/>
            <person name="Savchenko A."/>
            <person name="Shiryaev A."/>
            <person name="Soop K."/>
            <person name="Spirin V."/>
            <person name="Szebenyi C."/>
            <person name="Tomsovsky M."/>
            <person name="Tulloss R.E."/>
            <person name="Uehling J."/>
            <person name="Grigoriev I.V."/>
            <person name="Vagvolgyi C."/>
            <person name="Papp T."/>
            <person name="Martin F.M."/>
            <person name="Miettinen O."/>
            <person name="Hibbett D.S."/>
            <person name="Nagy L.G."/>
        </authorList>
    </citation>
    <scope>NUCLEOTIDE SEQUENCE [LARGE SCALE GENOMIC DNA]</scope>
    <source>
        <strain evidence="5 6">CBS 309.79</strain>
    </source>
</reference>
<feature type="compositionally biased region" description="Polar residues" evidence="1">
    <location>
        <begin position="365"/>
        <end position="378"/>
    </location>
</feature>
<gene>
    <name evidence="5" type="ORF">BDV98DRAFT_606745</name>
</gene>
<feature type="signal peptide" evidence="3">
    <location>
        <begin position="1"/>
        <end position="18"/>
    </location>
</feature>
<accession>A0A5C3QA38</accession>
<dbReference type="Pfam" id="PF20152">
    <property type="entry name" value="DUF6534"/>
    <property type="match status" value="1"/>
</dbReference>
<protein>
    <recommendedName>
        <fullName evidence="4">DUF6534 domain-containing protein</fullName>
    </recommendedName>
</protein>
<evidence type="ECO:0000256" key="3">
    <source>
        <dbReference type="SAM" id="SignalP"/>
    </source>
</evidence>
<dbReference type="PANTHER" id="PTHR40465">
    <property type="entry name" value="CHROMOSOME 1, WHOLE GENOME SHOTGUN SEQUENCE"/>
    <property type="match status" value="1"/>
</dbReference>
<feature type="transmembrane region" description="Helical" evidence="2">
    <location>
        <begin position="63"/>
        <end position="86"/>
    </location>
</feature>
<keyword evidence="6" id="KW-1185">Reference proteome</keyword>
<dbReference type="EMBL" id="ML178839">
    <property type="protein sequence ID" value="TFK98426.1"/>
    <property type="molecule type" value="Genomic_DNA"/>
</dbReference>
<feature type="transmembrane region" description="Helical" evidence="2">
    <location>
        <begin position="176"/>
        <end position="199"/>
    </location>
</feature>
<dbReference type="PANTHER" id="PTHR40465:SF1">
    <property type="entry name" value="DUF6534 DOMAIN-CONTAINING PROTEIN"/>
    <property type="match status" value="1"/>
</dbReference>
<dbReference type="OrthoDB" id="3265526at2759"/>
<feature type="transmembrane region" description="Helical" evidence="2">
    <location>
        <begin position="254"/>
        <end position="277"/>
    </location>
</feature>
<dbReference type="InterPro" id="IPR045339">
    <property type="entry name" value="DUF6534"/>
</dbReference>
<sequence>MLHRSLVFPLCLLTTSMSSETTSLTGPIVLGLFFSFVFFGFLCVQVFIYYVSFPRDFVCLKVYVALIFLIEIAITSLASWELWWIFGAGFGDEDRLRLLPFQPAGQMGQLPLAAFMMMMVHVFYSWRIWAITKQWFIPALTTAISFSGFVIAMYSAIYIALQARVEGGNLRKLETITTVDLCCSTSADVIITITLLFVLTRARKEAMHETAYTLAQIIKYTAETGLITLVAVLATLIVHIVGLKSPNHSKVYVAFFYALPKTFSNTVLAALNSRILVKRRSKRYQKHAVSLLWGGMDDGAMDGSHRTSDASSRGRHGAEAPVIVVEPSSSHRASDFASTIRFSPEETPHSTTGWTGLEDGEYQMKSGSMTKSVGFESS</sequence>
<keyword evidence="2" id="KW-0812">Transmembrane</keyword>
<evidence type="ECO:0000259" key="4">
    <source>
        <dbReference type="Pfam" id="PF20152"/>
    </source>
</evidence>